<organism evidence="1 2">
    <name type="scientific">SAR86 cluster bacterium</name>
    <dbReference type="NCBI Taxonomy" id="2030880"/>
    <lineage>
        <taxon>Bacteria</taxon>
        <taxon>Pseudomonadati</taxon>
        <taxon>Pseudomonadota</taxon>
        <taxon>Gammaproteobacteria</taxon>
        <taxon>SAR86 cluster</taxon>
    </lineage>
</organism>
<comment type="caution">
    <text evidence="1">The sequence shown here is derived from an EMBL/GenBank/DDBJ whole genome shotgun (WGS) entry which is preliminary data.</text>
</comment>
<sequence>MIERIVSWQQPVLKRTLIISSIVVGSFLSSSLFAQDTSEIQQQYPEVADLFNAFDVTQAKALEEIAAINADPATQQARNELQMNMKMRASMTMSELMAAGMMTHDGPMEMGMAGGPHHDLEVAARMRLLDVMRGKYSNDAAETAFENSSAISRHTAEVFKRGRNFEEALFTLYIDDEVDDKLAAVADAIANYLSDDQHSVATAPKQSDYLLSHDQANGLKTAFPLLRGFMWTHQWLQLAALEAVILQGLDSQFNGGVDVALERFWNKVGSSGGMTMFPAPSELPMAPAIAPDLYSQSPEAAIILDNLNLLETVIADILAFPNAENRDELMDQAITYFTGKDTNNAESMDYLLFALRGGIYNQGGPAIGELMQSERNRAREAMNMQHNMIMSSPQ</sequence>
<proteinExistence type="predicted"/>
<protein>
    <submittedName>
        <fullName evidence="1">Uncharacterized protein</fullName>
    </submittedName>
</protein>
<evidence type="ECO:0000313" key="1">
    <source>
        <dbReference type="EMBL" id="PCI73639.1"/>
    </source>
</evidence>
<accession>A0A2A4WUT6</accession>
<dbReference type="Proteomes" id="UP000218767">
    <property type="component" value="Unassembled WGS sequence"/>
</dbReference>
<reference evidence="2" key="1">
    <citation type="submission" date="2017-08" db="EMBL/GenBank/DDBJ databases">
        <title>A dynamic microbial community with high functional redundancy inhabits the cold, oxic subseafloor aquifer.</title>
        <authorList>
            <person name="Tully B.J."/>
            <person name="Wheat C.G."/>
            <person name="Glazer B.T."/>
            <person name="Huber J.A."/>
        </authorList>
    </citation>
    <scope>NUCLEOTIDE SEQUENCE [LARGE SCALE GENOMIC DNA]</scope>
</reference>
<gene>
    <name evidence="1" type="ORF">COB20_16060</name>
</gene>
<dbReference type="EMBL" id="NVUL01000119">
    <property type="protein sequence ID" value="PCI73639.1"/>
    <property type="molecule type" value="Genomic_DNA"/>
</dbReference>
<name>A0A2A4WUT6_9GAMM</name>
<dbReference type="AlphaFoldDB" id="A0A2A4WUT6"/>
<evidence type="ECO:0000313" key="2">
    <source>
        <dbReference type="Proteomes" id="UP000218767"/>
    </source>
</evidence>